<dbReference type="SUPFAM" id="SSF53649">
    <property type="entry name" value="Alkaline phosphatase-like"/>
    <property type="match status" value="1"/>
</dbReference>
<feature type="chain" id="PRO_5047314034" description="Arylsulfatase" evidence="1">
    <location>
        <begin position="30"/>
        <end position="85"/>
    </location>
</feature>
<dbReference type="EMBL" id="CP138858">
    <property type="protein sequence ID" value="WPJ95192.1"/>
    <property type="molecule type" value="Genomic_DNA"/>
</dbReference>
<dbReference type="Proteomes" id="UP001324993">
    <property type="component" value="Chromosome"/>
</dbReference>
<evidence type="ECO:0000313" key="2">
    <source>
        <dbReference type="EMBL" id="WPJ95192.1"/>
    </source>
</evidence>
<keyword evidence="1" id="KW-0732">Signal</keyword>
<accession>A0ABZ0RGN5</accession>
<dbReference type="Gene3D" id="3.40.720.10">
    <property type="entry name" value="Alkaline Phosphatase, subunit A"/>
    <property type="match status" value="1"/>
</dbReference>
<evidence type="ECO:0000313" key="3">
    <source>
        <dbReference type="Proteomes" id="UP001324993"/>
    </source>
</evidence>
<proteinExistence type="predicted"/>
<evidence type="ECO:0008006" key="4">
    <source>
        <dbReference type="Google" id="ProtNLM"/>
    </source>
</evidence>
<name>A0ABZ0RGN5_9BACT</name>
<reference evidence="2 3" key="1">
    <citation type="submission" date="2023-11" db="EMBL/GenBank/DDBJ databases">
        <title>Coraliomargarita sp. nov., isolated from marine algae.</title>
        <authorList>
            <person name="Lee J.K."/>
            <person name="Baek J.H."/>
            <person name="Kim J.M."/>
            <person name="Choi D.G."/>
            <person name="Jeon C.O."/>
        </authorList>
    </citation>
    <scope>NUCLEOTIDE SEQUENCE [LARGE SCALE GENOMIC DNA]</scope>
    <source>
        <strain evidence="2 3">J2-16</strain>
    </source>
</reference>
<gene>
    <name evidence="2" type="ORF">SH580_17355</name>
</gene>
<dbReference type="RefSeq" id="WP_319832085.1">
    <property type="nucleotide sequence ID" value="NZ_CP138858.1"/>
</dbReference>
<sequence length="85" mass="8990">MRQHNLLTAAASLAALALYTLTGVPPLQAEETRPNIVIIMADDLGYETVGAYGGLDFETPGSTKWRPKVCVLAACIPARCAPPHA</sequence>
<organism evidence="2 3">
    <name type="scientific">Coraliomargarita algicola</name>
    <dbReference type="NCBI Taxonomy" id="3092156"/>
    <lineage>
        <taxon>Bacteria</taxon>
        <taxon>Pseudomonadati</taxon>
        <taxon>Verrucomicrobiota</taxon>
        <taxon>Opitutia</taxon>
        <taxon>Puniceicoccales</taxon>
        <taxon>Coraliomargaritaceae</taxon>
        <taxon>Coraliomargarita</taxon>
    </lineage>
</organism>
<protein>
    <recommendedName>
        <fullName evidence="4">Arylsulfatase</fullName>
    </recommendedName>
</protein>
<evidence type="ECO:0000256" key="1">
    <source>
        <dbReference type="SAM" id="SignalP"/>
    </source>
</evidence>
<keyword evidence="3" id="KW-1185">Reference proteome</keyword>
<dbReference type="InterPro" id="IPR017850">
    <property type="entry name" value="Alkaline_phosphatase_core_sf"/>
</dbReference>
<feature type="signal peptide" evidence="1">
    <location>
        <begin position="1"/>
        <end position="29"/>
    </location>
</feature>